<evidence type="ECO:0000313" key="2">
    <source>
        <dbReference type="Proteomes" id="UP001164250"/>
    </source>
</evidence>
<protein>
    <submittedName>
        <fullName evidence="1">Uncharacterized protein</fullName>
    </submittedName>
</protein>
<gene>
    <name evidence="1" type="ORF">Patl1_20694</name>
</gene>
<comment type="caution">
    <text evidence="1">The sequence shown here is derived from an EMBL/GenBank/DDBJ whole genome shotgun (WGS) entry which is preliminary data.</text>
</comment>
<sequence length="417" mass="48234">MSSYTEVSAVAISAPKPIRHTANFHPNIWGDQFLKETSEYKPIDPNIQKEHEQLKQEVRWMIMDTTVSHAQKLHLIDAVQRLGVAYLFVEEIEDSLDNISSDSNSDDYNDLCTVSIYFRLLRQHGIRIPVVNVFEKFKDCEGKSKSSLNDDIQGLLNLYEAAYLGIHGEDLLDEAIAFTTVHLNSAVSCALHRKDLHDILQWKEKLDLATKFPYARVRRVEEYFWILGILFEPQYSYGIKKFTQILSLLVIIDDTFDSYGTLEEFTLFTEAIKRWEIDAIDSLPDYMKHIYKAVLGEYAEIEEHMTNQGKPCYISYAKERFEQERGHVASAIECYMKQHGVSEEEAVKMMKVHVEKAWKDMNEDMLKPTSVSMNKLERVLSYACAIHVIYYKSGDSFNNPHKLKDKVALLLRDPVPL</sequence>
<evidence type="ECO:0000313" key="1">
    <source>
        <dbReference type="EMBL" id="KAJ0099813.1"/>
    </source>
</evidence>
<keyword evidence="2" id="KW-1185">Reference proteome</keyword>
<reference evidence="2" key="1">
    <citation type="journal article" date="2023" name="G3 (Bethesda)">
        <title>Genome assembly and association tests identify interacting loci associated with vigor, precocity, and sex in interspecific pistachio rootstocks.</title>
        <authorList>
            <person name="Palmer W."/>
            <person name="Jacygrad E."/>
            <person name="Sagayaradj S."/>
            <person name="Cavanaugh K."/>
            <person name="Han R."/>
            <person name="Bertier L."/>
            <person name="Beede B."/>
            <person name="Kafkas S."/>
            <person name="Golino D."/>
            <person name="Preece J."/>
            <person name="Michelmore R."/>
        </authorList>
    </citation>
    <scope>NUCLEOTIDE SEQUENCE [LARGE SCALE GENOMIC DNA]</scope>
</reference>
<proteinExistence type="predicted"/>
<accession>A0ACC1BLL4</accession>
<organism evidence="1 2">
    <name type="scientific">Pistacia atlantica</name>
    <dbReference type="NCBI Taxonomy" id="434234"/>
    <lineage>
        <taxon>Eukaryota</taxon>
        <taxon>Viridiplantae</taxon>
        <taxon>Streptophyta</taxon>
        <taxon>Embryophyta</taxon>
        <taxon>Tracheophyta</taxon>
        <taxon>Spermatophyta</taxon>
        <taxon>Magnoliopsida</taxon>
        <taxon>eudicotyledons</taxon>
        <taxon>Gunneridae</taxon>
        <taxon>Pentapetalae</taxon>
        <taxon>rosids</taxon>
        <taxon>malvids</taxon>
        <taxon>Sapindales</taxon>
        <taxon>Anacardiaceae</taxon>
        <taxon>Pistacia</taxon>
    </lineage>
</organism>
<name>A0ACC1BLL4_9ROSI</name>
<dbReference type="EMBL" id="CM047900">
    <property type="protein sequence ID" value="KAJ0099813.1"/>
    <property type="molecule type" value="Genomic_DNA"/>
</dbReference>
<dbReference type="Proteomes" id="UP001164250">
    <property type="component" value="Chromosome 4"/>
</dbReference>